<name>A0A2U3D9V3_SULT2</name>
<comment type="caution">
    <text evidence="2">The sequence shown here is derived from an EMBL/GenBank/DDBJ whole genome shotgun (WGS) entry which is preliminary data.</text>
</comment>
<dbReference type="GO" id="GO:0003824">
    <property type="term" value="F:catalytic activity"/>
    <property type="evidence" value="ECO:0007669"/>
    <property type="project" value="InterPro"/>
</dbReference>
<dbReference type="OrthoDB" id="9811471at2"/>
<feature type="domain" description="Amidase" evidence="1">
    <location>
        <begin position="19"/>
        <end position="442"/>
    </location>
</feature>
<gene>
    <name evidence="2" type="ORF">BM613_05195</name>
</gene>
<keyword evidence="3" id="KW-1185">Reference proteome</keyword>
<dbReference type="PANTHER" id="PTHR11895:SF176">
    <property type="entry name" value="AMIDASE AMID-RELATED"/>
    <property type="match status" value="1"/>
</dbReference>
<protein>
    <recommendedName>
        <fullName evidence="1">Amidase domain-containing protein</fullName>
    </recommendedName>
</protein>
<evidence type="ECO:0000313" key="3">
    <source>
        <dbReference type="Proteomes" id="UP000245380"/>
    </source>
</evidence>
<dbReference type="Proteomes" id="UP000245380">
    <property type="component" value="Unassembled WGS sequence"/>
</dbReference>
<accession>A0A2U3D9V3</accession>
<dbReference type="InterPro" id="IPR036928">
    <property type="entry name" value="AS_sf"/>
</dbReference>
<dbReference type="Gene3D" id="3.90.1300.10">
    <property type="entry name" value="Amidase signature (AS) domain"/>
    <property type="match status" value="1"/>
</dbReference>
<organism evidence="2 3">
    <name type="scientific">Sulfoacidibacillus thermotolerans</name>
    <name type="common">Acidibacillus sulfuroxidans</name>
    <dbReference type="NCBI Taxonomy" id="1765684"/>
    <lineage>
        <taxon>Bacteria</taxon>
        <taxon>Bacillati</taxon>
        <taxon>Bacillota</taxon>
        <taxon>Bacilli</taxon>
        <taxon>Bacillales</taxon>
        <taxon>Alicyclobacillaceae</taxon>
        <taxon>Sulfoacidibacillus</taxon>
    </lineage>
</organism>
<dbReference type="AlphaFoldDB" id="A0A2U3D9V3"/>
<dbReference type="InterPro" id="IPR020556">
    <property type="entry name" value="Amidase_CS"/>
</dbReference>
<dbReference type="SUPFAM" id="SSF75304">
    <property type="entry name" value="Amidase signature (AS) enzymes"/>
    <property type="match status" value="1"/>
</dbReference>
<dbReference type="PROSITE" id="PS00571">
    <property type="entry name" value="AMIDASES"/>
    <property type="match status" value="1"/>
</dbReference>
<dbReference type="InterPro" id="IPR000120">
    <property type="entry name" value="Amidase"/>
</dbReference>
<dbReference type="PANTHER" id="PTHR11895">
    <property type="entry name" value="TRANSAMIDASE"/>
    <property type="match status" value="1"/>
</dbReference>
<dbReference type="InterPro" id="IPR023631">
    <property type="entry name" value="Amidase_dom"/>
</dbReference>
<dbReference type="RefSeq" id="WP_109430109.1">
    <property type="nucleotide sequence ID" value="NZ_MPDK01000006.1"/>
</dbReference>
<proteinExistence type="predicted"/>
<evidence type="ECO:0000313" key="2">
    <source>
        <dbReference type="EMBL" id="PWI58064.1"/>
    </source>
</evidence>
<reference evidence="2 3" key="1">
    <citation type="submission" date="2016-11" db="EMBL/GenBank/DDBJ databases">
        <title>Comparative genomics of Acidibacillus ferroxidans species.</title>
        <authorList>
            <person name="Oliveira G."/>
            <person name="Nunes G."/>
            <person name="Oliveira R."/>
            <person name="Araujo F."/>
            <person name="Salim A."/>
            <person name="Scholte L."/>
            <person name="Morais D."/>
            <person name="Nancucheo I."/>
            <person name="Johnson D.B."/>
            <person name="Grail B."/>
            <person name="Bittencourt J."/>
            <person name="Valadares R."/>
        </authorList>
    </citation>
    <scope>NUCLEOTIDE SEQUENCE [LARGE SCALE GENOMIC DNA]</scope>
    <source>
        <strain evidence="2 3">Y002</strain>
    </source>
</reference>
<sequence length="462" mass="50287">MDLTELSSLIYAKKLSSVEVTQRYLERIASYDPVLNAYITICADDVLEAAKTADQQLASGQAKGVLQGIPIALKDLFFTREAPTTAGSKVLQDSFPQEDAVVWKRLKDAGALLLGKTNLHEFAYGTTTENPHYGAVHNPWDLMRIAGGSSGGSAAAVAADLAPAALGTDTGGSIRIPAACSGVVGVKPTYGLVSKRGVLPLAYSLDHVGPMTRSIRDAALLLQLIAGYDVEDPSTVQREKEQYDRLLGTSLRGLRIGYDESFFFAQTDEQVKQRVRAVLKLCEEAGAMLEMVDVPMIYEVATYQAIVISSEALLVHEKWLAESAVLYGEDVRQRLATGQQYTAVDYARAMEFRDRFRRAMTQLFLQIDVLITPTIPFTATPIGDYEVLVGEEPQAIRPNLTRFTNPFNLSGLPALSLPCGHSEQGLPIGVQLVGAPFSEARLFQVGSYLEQAFPLHVPPLFS</sequence>
<dbReference type="EMBL" id="MPDK01000006">
    <property type="protein sequence ID" value="PWI58064.1"/>
    <property type="molecule type" value="Genomic_DNA"/>
</dbReference>
<evidence type="ECO:0000259" key="1">
    <source>
        <dbReference type="Pfam" id="PF01425"/>
    </source>
</evidence>
<dbReference type="Pfam" id="PF01425">
    <property type="entry name" value="Amidase"/>
    <property type="match status" value="1"/>
</dbReference>